<evidence type="ECO:0000256" key="10">
    <source>
        <dbReference type="ARBA" id="ARBA00023136"/>
    </source>
</evidence>
<dbReference type="EC" id="2.7.13.3" evidence="3"/>
<dbReference type="PROSITE" id="PS50109">
    <property type="entry name" value="HIS_KIN"/>
    <property type="match status" value="1"/>
</dbReference>
<organism evidence="14 15">
    <name type="scientific">Paraconexibacter antarcticus</name>
    <dbReference type="NCBI Taxonomy" id="2949664"/>
    <lineage>
        <taxon>Bacteria</taxon>
        <taxon>Bacillati</taxon>
        <taxon>Actinomycetota</taxon>
        <taxon>Thermoleophilia</taxon>
        <taxon>Solirubrobacterales</taxon>
        <taxon>Paraconexibacteraceae</taxon>
        <taxon>Paraconexibacter</taxon>
    </lineage>
</organism>
<name>A0ABY5DYU8_9ACTN</name>
<feature type="domain" description="Histidine kinase" evidence="12">
    <location>
        <begin position="247"/>
        <end position="463"/>
    </location>
</feature>
<feature type="domain" description="HAMP" evidence="13">
    <location>
        <begin position="186"/>
        <end position="239"/>
    </location>
</feature>
<keyword evidence="10 11" id="KW-0472">Membrane</keyword>
<evidence type="ECO:0000256" key="4">
    <source>
        <dbReference type="ARBA" id="ARBA00022553"/>
    </source>
</evidence>
<evidence type="ECO:0000256" key="3">
    <source>
        <dbReference type="ARBA" id="ARBA00012438"/>
    </source>
</evidence>
<dbReference type="RefSeq" id="WP_254572797.1">
    <property type="nucleotide sequence ID" value="NZ_CP098502.1"/>
</dbReference>
<dbReference type="CDD" id="cd00082">
    <property type="entry name" value="HisKA"/>
    <property type="match status" value="1"/>
</dbReference>
<dbReference type="Pfam" id="PF00672">
    <property type="entry name" value="HAMP"/>
    <property type="match status" value="1"/>
</dbReference>
<dbReference type="PANTHER" id="PTHR45436:SF5">
    <property type="entry name" value="SENSOR HISTIDINE KINASE TRCS"/>
    <property type="match status" value="1"/>
</dbReference>
<sequence length="465" mass="49134">MLRGLRGRLVGALVLGSAVTLAVAAVLLLSPLESRLLQDGTDTLVAAVGAQRATLEQLPLSDVRGGGAALLPAARELRRQTGAEITILTLRGKVVAATDPDDSAERRVPPAALRTRSTTGTVVGSGPTVMARVLLPVHIGGMRLVVVAERRLNDVRDAASVVKRAFLKAAVISLAIALLLGLLLAGRLVRRLRALRDTALRVAELGPVVEMRADTTRDEVGDLTRALATMQDHLREEEQARRSFVATASHELRTPLSSLRLMLDLLRDDLHSDAPDLADARRQACGAEAQAERLGRLASDLLDLSRVDAGIPVRREPVNVGEVARSVVAEFALRAGEADRALALDAPDQVWASGDPGAVAQVIRILVDNAFSHGPERGGEIAVAVASRGDGAVEVTVADDGPGIAPEDRERVFLRFERASHATPGFGLGLAIGRELAHRMDGDLTLAPADGRTVFRLTVPAAPTP</sequence>
<dbReference type="SMART" id="SM00304">
    <property type="entry name" value="HAMP"/>
    <property type="match status" value="1"/>
</dbReference>
<evidence type="ECO:0000256" key="9">
    <source>
        <dbReference type="ARBA" id="ARBA00023012"/>
    </source>
</evidence>
<dbReference type="InterPro" id="IPR036097">
    <property type="entry name" value="HisK_dim/P_sf"/>
</dbReference>
<dbReference type="Gene3D" id="6.10.340.10">
    <property type="match status" value="1"/>
</dbReference>
<evidence type="ECO:0000256" key="7">
    <source>
        <dbReference type="ARBA" id="ARBA00022777"/>
    </source>
</evidence>
<keyword evidence="6 11" id="KW-0812">Transmembrane</keyword>
<reference evidence="14 15" key="1">
    <citation type="submission" date="2022-06" db="EMBL/GenBank/DDBJ databases">
        <title>Paraconexibacter antarcticus.</title>
        <authorList>
            <person name="Kim C.S."/>
        </authorList>
    </citation>
    <scope>NUCLEOTIDE SEQUENCE [LARGE SCALE GENOMIC DNA]</scope>
    <source>
        <strain evidence="14 15">02-257</strain>
    </source>
</reference>
<dbReference type="InterPro" id="IPR050428">
    <property type="entry name" value="TCS_sensor_his_kinase"/>
</dbReference>
<evidence type="ECO:0000256" key="2">
    <source>
        <dbReference type="ARBA" id="ARBA00004236"/>
    </source>
</evidence>
<evidence type="ECO:0000313" key="14">
    <source>
        <dbReference type="EMBL" id="UTI66119.1"/>
    </source>
</evidence>
<dbReference type="InterPro" id="IPR005467">
    <property type="entry name" value="His_kinase_dom"/>
</dbReference>
<dbReference type="InterPro" id="IPR003660">
    <property type="entry name" value="HAMP_dom"/>
</dbReference>
<evidence type="ECO:0000256" key="8">
    <source>
        <dbReference type="ARBA" id="ARBA00022989"/>
    </source>
</evidence>
<dbReference type="PRINTS" id="PR00344">
    <property type="entry name" value="BCTRLSENSOR"/>
</dbReference>
<dbReference type="Pfam" id="PF02518">
    <property type="entry name" value="HATPase_c"/>
    <property type="match status" value="1"/>
</dbReference>
<dbReference type="InterPro" id="IPR004358">
    <property type="entry name" value="Sig_transdc_His_kin-like_C"/>
</dbReference>
<dbReference type="EMBL" id="CP098502">
    <property type="protein sequence ID" value="UTI66119.1"/>
    <property type="molecule type" value="Genomic_DNA"/>
</dbReference>
<dbReference type="SMART" id="SM00387">
    <property type="entry name" value="HATPase_c"/>
    <property type="match status" value="1"/>
</dbReference>
<comment type="subcellular location">
    <subcellularLocation>
        <location evidence="2">Cell membrane</location>
    </subcellularLocation>
</comment>
<evidence type="ECO:0000259" key="12">
    <source>
        <dbReference type="PROSITE" id="PS50109"/>
    </source>
</evidence>
<proteinExistence type="predicted"/>
<dbReference type="Pfam" id="PF00512">
    <property type="entry name" value="HisKA"/>
    <property type="match status" value="1"/>
</dbReference>
<keyword evidence="4" id="KW-0597">Phosphoprotein</keyword>
<evidence type="ECO:0000256" key="11">
    <source>
        <dbReference type="SAM" id="Phobius"/>
    </source>
</evidence>
<keyword evidence="7 14" id="KW-0418">Kinase</keyword>
<dbReference type="PROSITE" id="PS50885">
    <property type="entry name" value="HAMP"/>
    <property type="match status" value="1"/>
</dbReference>
<keyword evidence="5" id="KW-0808">Transferase</keyword>
<dbReference type="Gene3D" id="1.10.287.130">
    <property type="match status" value="1"/>
</dbReference>
<keyword evidence="15" id="KW-1185">Reference proteome</keyword>
<comment type="catalytic activity">
    <reaction evidence="1">
        <text>ATP + protein L-histidine = ADP + protein N-phospho-L-histidine.</text>
        <dbReference type="EC" id="2.7.13.3"/>
    </reaction>
</comment>
<evidence type="ECO:0000256" key="5">
    <source>
        <dbReference type="ARBA" id="ARBA00022679"/>
    </source>
</evidence>
<evidence type="ECO:0000256" key="1">
    <source>
        <dbReference type="ARBA" id="ARBA00000085"/>
    </source>
</evidence>
<feature type="transmembrane region" description="Helical" evidence="11">
    <location>
        <begin position="165"/>
        <end position="186"/>
    </location>
</feature>
<keyword evidence="8 11" id="KW-1133">Transmembrane helix</keyword>
<dbReference type="InterPro" id="IPR003594">
    <property type="entry name" value="HATPase_dom"/>
</dbReference>
<dbReference type="InterPro" id="IPR003661">
    <property type="entry name" value="HisK_dim/P_dom"/>
</dbReference>
<dbReference type="SUPFAM" id="SSF55874">
    <property type="entry name" value="ATPase domain of HSP90 chaperone/DNA topoisomerase II/histidine kinase"/>
    <property type="match status" value="1"/>
</dbReference>
<dbReference type="GO" id="GO:0016301">
    <property type="term" value="F:kinase activity"/>
    <property type="evidence" value="ECO:0007669"/>
    <property type="project" value="UniProtKB-KW"/>
</dbReference>
<evidence type="ECO:0000259" key="13">
    <source>
        <dbReference type="PROSITE" id="PS50885"/>
    </source>
</evidence>
<dbReference type="SUPFAM" id="SSF47384">
    <property type="entry name" value="Homodimeric domain of signal transducing histidine kinase"/>
    <property type="match status" value="1"/>
</dbReference>
<dbReference type="Gene3D" id="3.30.565.10">
    <property type="entry name" value="Histidine kinase-like ATPase, C-terminal domain"/>
    <property type="match status" value="1"/>
</dbReference>
<dbReference type="PANTHER" id="PTHR45436">
    <property type="entry name" value="SENSOR HISTIDINE KINASE YKOH"/>
    <property type="match status" value="1"/>
</dbReference>
<evidence type="ECO:0000313" key="15">
    <source>
        <dbReference type="Proteomes" id="UP001056035"/>
    </source>
</evidence>
<dbReference type="Proteomes" id="UP001056035">
    <property type="component" value="Chromosome"/>
</dbReference>
<accession>A0ABY5DYU8</accession>
<dbReference type="SMART" id="SM00388">
    <property type="entry name" value="HisKA"/>
    <property type="match status" value="1"/>
</dbReference>
<dbReference type="InterPro" id="IPR036890">
    <property type="entry name" value="HATPase_C_sf"/>
</dbReference>
<keyword evidence="9" id="KW-0902">Two-component regulatory system</keyword>
<evidence type="ECO:0000256" key="6">
    <source>
        <dbReference type="ARBA" id="ARBA00022692"/>
    </source>
</evidence>
<protein>
    <recommendedName>
        <fullName evidence="3">histidine kinase</fullName>
        <ecNumber evidence="3">2.7.13.3</ecNumber>
    </recommendedName>
</protein>
<gene>
    <name evidence="14" type="ORF">NBH00_07910</name>
</gene>